<evidence type="ECO:0000313" key="2">
    <source>
        <dbReference type="EMBL" id="RCG23398.1"/>
    </source>
</evidence>
<dbReference type="InterPro" id="IPR002586">
    <property type="entry name" value="CobQ/CobB/MinD/ParA_Nub-bd_dom"/>
</dbReference>
<gene>
    <name evidence="2" type="ORF">DQ384_34095</name>
</gene>
<comment type="caution">
    <text evidence="2">The sequence shown here is derived from an EMBL/GenBank/DDBJ whole genome shotgun (WGS) entry which is preliminary data.</text>
</comment>
<dbReference type="SUPFAM" id="SSF52540">
    <property type="entry name" value="P-loop containing nucleoside triphosphate hydrolases"/>
    <property type="match status" value="1"/>
</dbReference>
<keyword evidence="3" id="KW-1185">Reference proteome</keyword>
<name>A0A367EZ26_9ACTN</name>
<evidence type="ECO:0000313" key="3">
    <source>
        <dbReference type="Proteomes" id="UP000253094"/>
    </source>
</evidence>
<dbReference type="AlphaFoldDB" id="A0A367EZ26"/>
<protein>
    <submittedName>
        <fullName evidence="2">ParA family protein</fullName>
    </submittedName>
</protein>
<dbReference type="InterPro" id="IPR027417">
    <property type="entry name" value="P-loop_NTPase"/>
</dbReference>
<feature type="domain" description="CobQ/CobB/MinD/ParA nucleotide binding" evidence="1">
    <location>
        <begin position="28"/>
        <end position="54"/>
    </location>
</feature>
<reference evidence="2 3" key="1">
    <citation type="submission" date="2018-06" db="EMBL/GenBank/DDBJ databases">
        <title>Sphaerisporangium craniellae sp. nov., isolated from a marine sponge in the South China Sea.</title>
        <authorList>
            <person name="Li L."/>
        </authorList>
    </citation>
    <scope>NUCLEOTIDE SEQUENCE [LARGE SCALE GENOMIC DNA]</scope>
    <source>
        <strain evidence="2 3">CCTCC AA 208026</strain>
    </source>
</reference>
<organism evidence="2 3">
    <name type="scientific">Sphaerisporangium album</name>
    <dbReference type="NCBI Taxonomy" id="509200"/>
    <lineage>
        <taxon>Bacteria</taxon>
        <taxon>Bacillati</taxon>
        <taxon>Actinomycetota</taxon>
        <taxon>Actinomycetes</taxon>
        <taxon>Streptosporangiales</taxon>
        <taxon>Streptosporangiaceae</taxon>
        <taxon>Sphaerisporangium</taxon>
    </lineage>
</organism>
<dbReference type="EMBL" id="QOIL01000026">
    <property type="protein sequence ID" value="RCG23398.1"/>
    <property type="molecule type" value="Genomic_DNA"/>
</dbReference>
<dbReference type="OrthoDB" id="3173068at2"/>
<dbReference type="Proteomes" id="UP000253094">
    <property type="component" value="Unassembled WGS sequence"/>
</dbReference>
<accession>A0A367EZ26</accession>
<sequence length="79" mass="8833">MLRPKYQRQRWEAHGCRRATHGESPCCLNQKGGVGKSTTTVNLAAVTADGRSPVADLDRLTPANRHIAVRQRRELPKSR</sequence>
<proteinExistence type="predicted"/>
<dbReference type="Gene3D" id="3.40.50.300">
    <property type="entry name" value="P-loop containing nucleotide triphosphate hydrolases"/>
    <property type="match status" value="1"/>
</dbReference>
<evidence type="ECO:0000259" key="1">
    <source>
        <dbReference type="Pfam" id="PF01656"/>
    </source>
</evidence>
<dbReference type="Pfam" id="PF01656">
    <property type="entry name" value="CbiA"/>
    <property type="match status" value="1"/>
</dbReference>